<dbReference type="Proteomes" id="UP000663292">
    <property type="component" value="Chromosome"/>
</dbReference>
<dbReference type="Pfam" id="PF12697">
    <property type="entry name" value="Abhydrolase_6"/>
    <property type="match status" value="1"/>
</dbReference>
<reference evidence="3 4" key="1">
    <citation type="submission" date="2020-11" db="EMBL/GenBank/DDBJ databases">
        <title>Carbohydrate-dependent, anaerobic sulfur respiration: A novel catabolism in halophilic archaea.</title>
        <authorList>
            <person name="Sorokin D.Y."/>
            <person name="Messina E."/>
            <person name="Smedile F."/>
            <person name="La Cono V."/>
            <person name="Hallsworth J.E."/>
            <person name="Yakimov M.M."/>
        </authorList>
    </citation>
    <scope>NUCLEOTIDE SEQUENCE [LARGE SCALE GENOMIC DNA]</scope>
    <source>
        <strain evidence="3 4">HSR-Est</strain>
    </source>
</reference>
<evidence type="ECO:0000256" key="1">
    <source>
        <dbReference type="SAM" id="MobiDB-lite"/>
    </source>
</evidence>
<evidence type="ECO:0000313" key="3">
    <source>
        <dbReference type="EMBL" id="QSG16031.1"/>
    </source>
</evidence>
<keyword evidence="3" id="KW-0378">Hydrolase</keyword>
<dbReference type="SUPFAM" id="SSF53474">
    <property type="entry name" value="alpha/beta-Hydrolases"/>
    <property type="match status" value="1"/>
</dbReference>
<dbReference type="RefSeq" id="WP_229121302.1">
    <property type="nucleotide sequence ID" value="NZ_CP064791.1"/>
</dbReference>
<dbReference type="PANTHER" id="PTHR43265:SF1">
    <property type="entry name" value="ESTERASE ESTD"/>
    <property type="match status" value="1"/>
</dbReference>
<gene>
    <name evidence="3" type="ORF">HSEST_2521</name>
</gene>
<feature type="region of interest" description="Disordered" evidence="1">
    <location>
        <begin position="21"/>
        <end position="53"/>
    </location>
</feature>
<dbReference type="InterPro" id="IPR053145">
    <property type="entry name" value="AB_hydrolase_Est10"/>
</dbReference>
<sequence>MRRRRFLTVTGGSLAAIAGCVGDETPDETQTVPDTQTATETTEPTPTPDGTEQPADVVAAGELLVSDMQAGRFEAAVERFRSDAQSAISAGRLEEIWLGYTAVGGSFQRITDTEETVQSGYDAVGLSLEFDRGTHVLRVLADDQDAPAIVGIFVNDEYSRPEYVDPNAFRAEEATVETDDCLMDGELTIPAEGDGVPGIVLVHGSDPNGAADMDLTTGGSKPFKDLAEGLASRGVAVLRYDRRSHACPNSLAPEEWTLDNITVDDPLVAIEELRAVPAVDSDRVAVVGHSLGGMAAPRIAERDGGLAGIAMLAAPARNFYEIFIEQFEHLATVGEYEWDAMAEQYERWDERIDRIRAGDYEASDTVLGYPGALWSSVDAYDQVATARAIDTPTFVLQGDRDYQVSVTADFERWQTQLADRPDATFELYEGLNHVFQYGEGPSTQTEYTLANPVDRSVVEDIASWATQL</sequence>
<dbReference type="Gene3D" id="3.10.450.590">
    <property type="match status" value="1"/>
</dbReference>
<proteinExistence type="predicted"/>
<dbReference type="InterPro" id="IPR029058">
    <property type="entry name" value="AB_hydrolase_fold"/>
</dbReference>
<name>A0A897NUV7_9EURY</name>
<dbReference type="InterPro" id="IPR000073">
    <property type="entry name" value="AB_hydrolase_1"/>
</dbReference>
<feature type="domain" description="AB hydrolase-1" evidence="2">
    <location>
        <begin position="199"/>
        <end position="436"/>
    </location>
</feature>
<dbReference type="GeneID" id="68859154"/>
<dbReference type="PROSITE" id="PS51257">
    <property type="entry name" value="PROKAR_LIPOPROTEIN"/>
    <property type="match status" value="1"/>
</dbReference>
<dbReference type="GO" id="GO:0052689">
    <property type="term" value="F:carboxylic ester hydrolase activity"/>
    <property type="evidence" value="ECO:0007669"/>
    <property type="project" value="TreeGrafter"/>
</dbReference>
<protein>
    <submittedName>
        <fullName evidence="3">Alpha/beta superfamily hydrolase</fullName>
    </submittedName>
</protein>
<accession>A0A897NUV7</accession>
<dbReference type="Gene3D" id="3.40.50.1820">
    <property type="entry name" value="alpha/beta hydrolase"/>
    <property type="match status" value="1"/>
</dbReference>
<organism evidence="3 4">
    <name type="scientific">Halapricum desulfuricans</name>
    <dbReference type="NCBI Taxonomy" id="2841257"/>
    <lineage>
        <taxon>Archaea</taxon>
        <taxon>Methanobacteriati</taxon>
        <taxon>Methanobacteriota</taxon>
        <taxon>Stenosarchaea group</taxon>
        <taxon>Halobacteria</taxon>
        <taxon>Halobacteriales</taxon>
        <taxon>Haloarculaceae</taxon>
        <taxon>Halapricum</taxon>
    </lineage>
</organism>
<keyword evidence="4" id="KW-1185">Reference proteome</keyword>
<dbReference type="PANTHER" id="PTHR43265">
    <property type="entry name" value="ESTERASE ESTD"/>
    <property type="match status" value="1"/>
</dbReference>
<evidence type="ECO:0000313" key="4">
    <source>
        <dbReference type="Proteomes" id="UP000663292"/>
    </source>
</evidence>
<dbReference type="AlphaFoldDB" id="A0A897NUV7"/>
<dbReference type="EMBL" id="CP064791">
    <property type="protein sequence ID" value="QSG16031.1"/>
    <property type="molecule type" value="Genomic_DNA"/>
</dbReference>
<feature type="compositionally biased region" description="Low complexity" evidence="1">
    <location>
        <begin position="28"/>
        <end position="53"/>
    </location>
</feature>
<evidence type="ECO:0000259" key="2">
    <source>
        <dbReference type="Pfam" id="PF12697"/>
    </source>
</evidence>